<keyword evidence="1" id="KW-1133">Transmembrane helix</keyword>
<accession>A0A423PV87</accession>
<dbReference type="PANTHER" id="PTHR35791:SF1">
    <property type="entry name" value="UPF0754 MEMBRANE PROTEIN YHEB"/>
    <property type="match status" value="1"/>
</dbReference>
<organism evidence="2 3">
    <name type="scientific">Salinisphaera orenii MK-B5</name>
    <dbReference type="NCBI Taxonomy" id="856730"/>
    <lineage>
        <taxon>Bacteria</taxon>
        <taxon>Pseudomonadati</taxon>
        <taxon>Pseudomonadota</taxon>
        <taxon>Gammaproteobacteria</taxon>
        <taxon>Salinisphaerales</taxon>
        <taxon>Salinisphaeraceae</taxon>
        <taxon>Salinisphaera</taxon>
    </lineage>
</organism>
<evidence type="ECO:0000313" key="2">
    <source>
        <dbReference type="EMBL" id="ROO29507.1"/>
    </source>
</evidence>
<name>A0A423PV87_9GAMM</name>
<dbReference type="RefSeq" id="WP_123630218.1">
    <property type="nucleotide sequence ID" value="NZ_AYKH01000004.1"/>
</dbReference>
<feature type="transmembrane region" description="Helical" evidence="1">
    <location>
        <begin position="385"/>
        <end position="411"/>
    </location>
</feature>
<sequence>MDGHFLYLSIDTWKYLSMPVISAIVGYVTNVVAIRMMFHPLHFVGFWKPYLGWQGIVPRKASKMTGIAVDTITESLITEAEIFGRLDPERVAAELERPMIELTDEITDSVMRRHHPGLWEALPQVVRSRIKHRVRAQAPAIIRELMTEVRTNVRYMFDLKGMITRVLVREKHLLNRIFLETGRAEFVFIGRSGAYFGFAFGLVQMLIWMFFQPWWLLPAFGLLVGWATNWLALKMIFNPKNPIRIGPFRIQGLFFKRQGEVAADYGSLVATQILTPANILEEILTGPYAEKLFELVRREVEHAIDDSASVARPFVTWTLGSADYERIKAEAVREVVARMPGTLSHMTGYAENAMAIQDTLVSRLQQLTPRQFEGMLRPAFEEDEWILIAVGAALGLMVGWFQLVVLFSSVFTERFGSLPGFG</sequence>
<dbReference type="PANTHER" id="PTHR35791">
    <property type="entry name" value="UPF0754 MEMBRANE PROTEIN YHEB"/>
    <property type="match status" value="1"/>
</dbReference>
<proteinExistence type="predicted"/>
<dbReference type="Proteomes" id="UP000283993">
    <property type="component" value="Unassembled WGS sequence"/>
</dbReference>
<feature type="transmembrane region" description="Helical" evidence="1">
    <location>
        <begin position="217"/>
        <end position="237"/>
    </location>
</feature>
<dbReference type="AlphaFoldDB" id="A0A423PV87"/>
<feature type="transmembrane region" description="Helical" evidence="1">
    <location>
        <begin position="193"/>
        <end position="211"/>
    </location>
</feature>
<evidence type="ECO:0000256" key="1">
    <source>
        <dbReference type="SAM" id="Phobius"/>
    </source>
</evidence>
<evidence type="ECO:0008006" key="4">
    <source>
        <dbReference type="Google" id="ProtNLM"/>
    </source>
</evidence>
<reference evidence="2 3" key="1">
    <citation type="submission" date="2013-10" db="EMBL/GenBank/DDBJ databases">
        <title>Salinisphaera orenii MK-B5 Genome Sequencing.</title>
        <authorList>
            <person name="Lai Q."/>
            <person name="Li C."/>
            <person name="Shao Z."/>
        </authorList>
    </citation>
    <scope>NUCLEOTIDE SEQUENCE [LARGE SCALE GENOMIC DNA]</scope>
    <source>
        <strain evidence="2 3">MK-B5</strain>
    </source>
</reference>
<feature type="transmembrane region" description="Helical" evidence="1">
    <location>
        <begin position="20"/>
        <end position="38"/>
    </location>
</feature>
<evidence type="ECO:0000313" key="3">
    <source>
        <dbReference type="Proteomes" id="UP000283993"/>
    </source>
</evidence>
<keyword evidence="3" id="KW-1185">Reference proteome</keyword>
<keyword evidence="1" id="KW-0472">Membrane</keyword>
<dbReference type="EMBL" id="AYKH01000004">
    <property type="protein sequence ID" value="ROO29507.1"/>
    <property type="molecule type" value="Genomic_DNA"/>
</dbReference>
<gene>
    <name evidence="2" type="ORF">SAOR_03390</name>
</gene>
<comment type="caution">
    <text evidence="2">The sequence shown here is derived from an EMBL/GenBank/DDBJ whole genome shotgun (WGS) entry which is preliminary data.</text>
</comment>
<protein>
    <recommendedName>
        <fullName evidence="4">DUF445 domain-containing protein</fullName>
    </recommendedName>
</protein>
<keyword evidence="1" id="KW-0812">Transmembrane</keyword>